<protein>
    <submittedName>
        <fullName evidence="2">Uncharacterized protein</fullName>
    </submittedName>
</protein>
<evidence type="ECO:0000313" key="3">
    <source>
        <dbReference type="Proteomes" id="UP001472677"/>
    </source>
</evidence>
<evidence type="ECO:0000256" key="1">
    <source>
        <dbReference type="SAM" id="MobiDB-lite"/>
    </source>
</evidence>
<dbReference type="Proteomes" id="UP001472677">
    <property type="component" value="Unassembled WGS sequence"/>
</dbReference>
<proteinExistence type="predicted"/>
<gene>
    <name evidence="2" type="ORF">V6N12_023598</name>
</gene>
<dbReference type="EMBL" id="JBBPBM010000004">
    <property type="protein sequence ID" value="KAK8589195.1"/>
    <property type="molecule type" value="Genomic_DNA"/>
</dbReference>
<evidence type="ECO:0000313" key="2">
    <source>
        <dbReference type="EMBL" id="KAK8589195.1"/>
    </source>
</evidence>
<name>A0ABR2FY54_9ROSI</name>
<keyword evidence="3" id="KW-1185">Reference proteome</keyword>
<sequence length="125" mass="13422">MGFSVEEIATHVEMIQQDGVESVDRLNNPELGGLIAQIQDISKLKLDIDAATNQRINPRNILGNVPRSLKGLAFLKVSNATFTVNRSIGTLSQSTTGPENRALTTPPSVTKMSPHAVLSPFLIAS</sequence>
<feature type="region of interest" description="Disordered" evidence="1">
    <location>
        <begin position="90"/>
        <end position="110"/>
    </location>
</feature>
<accession>A0ABR2FY54</accession>
<comment type="caution">
    <text evidence="2">The sequence shown here is derived from an EMBL/GenBank/DDBJ whole genome shotgun (WGS) entry which is preliminary data.</text>
</comment>
<reference evidence="2 3" key="1">
    <citation type="journal article" date="2024" name="G3 (Bethesda)">
        <title>Genome assembly of Hibiscus sabdariffa L. provides insights into metabolisms of medicinal natural products.</title>
        <authorList>
            <person name="Kim T."/>
        </authorList>
    </citation>
    <scope>NUCLEOTIDE SEQUENCE [LARGE SCALE GENOMIC DNA]</scope>
    <source>
        <strain evidence="2">TK-2024</strain>
        <tissue evidence="2">Old leaves</tissue>
    </source>
</reference>
<organism evidence="2 3">
    <name type="scientific">Hibiscus sabdariffa</name>
    <name type="common">roselle</name>
    <dbReference type="NCBI Taxonomy" id="183260"/>
    <lineage>
        <taxon>Eukaryota</taxon>
        <taxon>Viridiplantae</taxon>
        <taxon>Streptophyta</taxon>
        <taxon>Embryophyta</taxon>
        <taxon>Tracheophyta</taxon>
        <taxon>Spermatophyta</taxon>
        <taxon>Magnoliopsida</taxon>
        <taxon>eudicotyledons</taxon>
        <taxon>Gunneridae</taxon>
        <taxon>Pentapetalae</taxon>
        <taxon>rosids</taxon>
        <taxon>malvids</taxon>
        <taxon>Malvales</taxon>
        <taxon>Malvaceae</taxon>
        <taxon>Malvoideae</taxon>
        <taxon>Hibiscus</taxon>
    </lineage>
</organism>